<proteinExistence type="predicted"/>
<protein>
    <recommendedName>
        <fullName evidence="3">DUF1249 domain-containing protein</fullName>
    </recommendedName>
</protein>
<evidence type="ECO:0008006" key="3">
    <source>
        <dbReference type="Google" id="ProtNLM"/>
    </source>
</evidence>
<dbReference type="PANTHER" id="PTHR38774">
    <property type="entry name" value="CYTOPLASMIC PROTEIN-RELATED"/>
    <property type="match status" value="1"/>
</dbReference>
<dbReference type="EMBL" id="CP017415">
    <property type="protein sequence ID" value="AOU98130.1"/>
    <property type="molecule type" value="Genomic_DNA"/>
</dbReference>
<evidence type="ECO:0000313" key="1">
    <source>
        <dbReference type="EMBL" id="AOU98130.1"/>
    </source>
</evidence>
<dbReference type="Proteomes" id="UP000095401">
    <property type="component" value="Chromosome"/>
</dbReference>
<dbReference type="PANTHER" id="PTHR38774:SF1">
    <property type="entry name" value="CYTOPLASMIC PROTEIN"/>
    <property type="match status" value="1"/>
</dbReference>
<evidence type="ECO:0000313" key="2">
    <source>
        <dbReference type="Proteomes" id="UP000095401"/>
    </source>
</evidence>
<sequence length="165" mass="18680">MFIQRRYPGHLFSAPRSFASLMELYEQNYIALRRLCPQLPAQGELRVSYPDGAPRLYLSVIEHTRYTSSLELTHRFDVASDGEATTPSLSVRIYHDARQAEVLLAHRNGAVDHQAFSRAGGAGELRVRWSANRFLNRWLHYCLGQGHSFSAERNAIAEPLIPAAE</sequence>
<dbReference type="InterPro" id="IPR009659">
    <property type="entry name" value="DUF1249"/>
</dbReference>
<dbReference type="Pfam" id="PF06853">
    <property type="entry name" value="DUF1249"/>
    <property type="match status" value="1"/>
</dbReference>
<name>A0A1D8INS5_9GAMM</name>
<reference evidence="2" key="1">
    <citation type="submission" date="2016-09" db="EMBL/GenBank/DDBJ databases">
        <title>Acidihalobacter prosperus F5.</title>
        <authorList>
            <person name="Khaleque H.N."/>
            <person name="Ramsay J.P."/>
            <person name="Kaksonen A.H."/>
            <person name="Boxall N.J."/>
            <person name="Watkin E.L.J."/>
        </authorList>
    </citation>
    <scope>NUCLEOTIDE SEQUENCE [LARGE SCALE GENOMIC DNA]</scope>
    <source>
        <strain evidence="2">F5</strain>
    </source>
</reference>
<dbReference type="RefSeq" id="WP_070078506.1">
    <property type="nucleotide sequence ID" value="NZ_CP017415.1"/>
</dbReference>
<gene>
    <name evidence="1" type="ORF">BI364_09315</name>
</gene>
<accession>A0A1D8INS5</accession>
<keyword evidence="2" id="KW-1185">Reference proteome</keyword>
<organism evidence="1 2">
    <name type="scientific">Acidihalobacter yilgarnensis</name>
    <dbReference type="NCBI Taxonomy" id="2819280"/>
    <lineage>
        <taxon>Bacteria</taxon>
        <taxon>Pseudomonadati</taxon>
        <taxon>Pseudomonadota</taxon>
        <taxon>Gammaproteobacteria</taxon>
        <taxon>Chromatiales</taxon>
        <taxon>Ectothiorhodospiraceae</taxon>
        <taxon>Acidihalobacter</taxon>
    </lineage>
</organism>
<dbReference type="AlphaFoldDB" id="A0A1D8INS5"/>
<dbReference type="KEGG" id="aprs:BI364_09315"/>